<keyword evidence="7" id="KW-0472">Membrane</keyword>
<dbReference type="Gene3D" id="3.90.550.10">
    <property type="entry name" value="Spore Coat Polysaccharide Biosynthesis Protein SpsA, Chain A"/>
    <property type="match status" value="1"/>
</dbReference>
<evidence type="ECO:0000256" key="4">
    <source>
        <dbReference type="ARBA" id="ARBA00022692"/>
    </source>
</evidence>
<protein>
    <submittedName>
        <fullName evidence="9">Glycosyl transferase 2 family protein</fullName>
    </submittedName>
</protein>
<dbReference type="eggNOG" id="COG0463">
    <property type="taxonomic scope" value="Bacteria"/>
</dbReference>
<dbReference type="PANTHER" id="PTHR48090">
    <property type="entry name" value="UNDECAPRENYL-PHOSPHATE 4-DEOXY-4-FORMAMIDO-L-ARABINOSE TRANSFERASE-RELATED"/>
    <property type="match status" value="1"/>
</dbReference>
<dbReference type="GO" id="GO:0005886">
    <property type="term" value="C:plasma membrane"/>
    <property type="evidence" value="ECO:0007669"/>
    <property type="project" value="TreeGrafter"/>
</dbReference>
<dbReference type="AlphaFoldDB" id="K7YNC2"/>
<dbReference type="GO" id="GO:0099621">
    <property type="term" value="F:undecaprenyl-phosphate 4-deoxy-4-formamido-L-arabinose transferase activity"/>
    <property type="evidence" value="ECO:0007669"/>
    <property type="project" value="TreeGrafter"/>
</dbReference>
<keyword evidence="1" id="KW-1003">Cell membrane</keyword>
<evidence type="ECO:0000256" key="6">
    <source>
        <dbReference type="ARBA" id="ARBA00022989"/>
    </source>
</evidence>
<keyword evidence="10" id="KW-1185">Reference proteome</keyword>
<keyword evidence="2" id="KW-0328">Glycosyltransferase</keyword>
<dbReference type="HOGENOM" id="CLU_033536_11_0_5"/>
<keyword evidence="4" id="KW-0812">Transmembrane</keyword>
<dbReference type="InterPro" id="IPR050256">
    <property type="entry name" value="Glycosyltransferase_2"/>
</dbReference>
<keyword evidence="5" id="KW-0448">Lipopolysaccharide biosynthesis</keyword>
<dbReference type="KEGG" id="thal:A1OE_807"/>
<evidence type="ECO:0000256" key="7">
    <source>
        <dbReference type="ARBA" id="ARBA00023136"/>
    </source>
</evidence>
<dbReference type="InterPro" id="IPR029044">
    <property type="entry name" value="Nucleotide-diphossugar_trans"/>
</dbReference>
<proteinExistence type="predicted"/>
<keyword evidence="6" id="KW-1133">Transmembrane helix</keyword>
<feature type="domain" description="Glycosyltransferase 2-like" evidence="8">
    <location>
        <begin position="4"/>
        <end position="158"/>
    </location>
</feature>
<organism evidence="9 10">
    <name type="scientific">Candidatus Endolissoclinum faulkneri L2</name>
    <dbReference type="NCBI Taxonomy" id="1193729"/>
    <lineage>
        <taxon>Bacteria</taxon>
        <taxon>Pseudomonadati</taxon>
        <taxon>Pseudomonadota</taxon>
        <taxon>Alphaproteobacteria</taxon>
        <taxon>Rhodospirillales</taxon>
        <taxon>Rhodospirillaceae</taxon>
        <taxon>Candidatus Endolissoclinum</taxon>
    </lineage>
</organism>
<dbReference type="STRING" id="1193729.A1OE_807"/>
<evidence type="ECO:0000256" key="5">
    <source>
        <dbReference type="ARBA" id="ARBA00022985"/>
    </source>
</evidence>
<accession>K7YNC2</accession>
<dbReference type="PANTHER" id="PTHR48090:SF3">
    <property type="entry name" value="UNDECAPRENYL-PHOSPHATE 4-DEOXY-4-FORMAMIDO-L-ARABINOSE TRANSFERASE"/>
    <property type="match status" value="1"/>
</dbReference>
<evidence type="ECO:0000259" key="8">
    <source>
        <dbReference type="Pfam" id="PF00535"/>
    </source>
</evidence>
<dbReference type="Pfam" id="PF00535">
    <property type="entry name" value="Glycos_transf_2"/>
    <property type="match status" value="1"/>
</dbReference>
<dbReference type="SUPFAM" id="SSF53448">
    <property type="entry name" value="Nucleotide-diphospho-sugar transferases"/>
    <property type="match status" value="1"/>
</dbReference>
<evidence type="ECO:0000313" key="10">
    <source>
        <dbReference type="Proteomes" id="UP000010077"/>
    </source>
</evidence>
<evidence type="ECO:0000256" key="1">
    <source>
        <dbReference type="ARBA" id="ARBA00022475"/>
    </source>
</evidence>
<dbReference type="CDD" id="cd04179">
    <property type="entry name" value="DPM_DPG-synthase_like"/>
    <property type="match status" value="1"/>
</dbReference>
<evidence type="ECO:0000313" key="9">
    <source>
        <dbReference type="EMBL" id="AFX98992.1"/>
    </source>
</evidence>
<dbReference type="GO" id="GO:0009103">
    <property type="term" value="P:lipopolysaccharide biosynthetic process"/>
    <property type="evidence" value="ECO:0007669"/>
    <property type="project" value="UniProtKB-KW"/>
</dbReference>
<keyword evidence="3 9" id="KW-0808">Transferase</keyword>
<evidence type="ECO:0000256" key="3">
    <source>
        <dbReference type="ARBA" id="ARBA00022679"/>
    </source>
</evidence>
<dbReference type="PATRIC" id="fig|1193729.4.peg.442"/>
<dbReference type="EMBL" id="CP003539">
    <property type="protein sequence ID" value="AFX98992.1"/>
    <property type="molecule type" value="Genomic_DNA"/>
</dbReference>
<sequence length="236" mass="26260">MRDEAGAIATLLHEVLDKIGAFYHVQVVVVDDGSCDETYEIVQQLATNDSRIILARHSKRSNKSAALRTGAMLATALWIATIDGDGENDPADVLAMAAQIDLTKVGKVGLVAGIRRHRTAGIRRLVASRIANFLRQILLRDNCPDAACGLKVILRPLFLAFPYFDSLHRYMPALTKRYGYETLHVSVNDRPRRVGRSKYNNISRALVGIIDLLGVFWLLRRTTLGSTLITEHKKIQ</sequence>
<gene>
    <name evidence="9" type="ORF">A1OE_807</name>
</gene>
<name>K7YNC2_9PROT</name>
<dbReference type="InterPro" id="IPR001173">
    <property type="entry name" value="Glyco_trans_2-like"/>
</dbReference>
<evidence type="ECO:0000256" key="2">
    <source>
        <dbReference type="ARBA" id="ARBA00022676"/>
    </source>
</evidence>
<reference evidence="9 10" key="1">
    <citation type="journal article" date="2012" name="Proc. Natl. Acad. Sci. U.S.A.">
        <title>Genome streamlining and chemical defense in a coral reef symbiosis.</title>
        <authorList>
            <person name="Kwan J.C."/>
            <person name="Donia M.S."/>
            <person name="Han A.W."/>
            <person name="Hirose E."/>
            <person name="Haygood M.G."/>
            <person name="Schmidt E.W."/>
        </authorList>
    </citation>
    <scope>NUCLEOTIDE SEQUENCE [LARGE SCALE GENOMIC DNA]</scope>
    <source>
        <strain evidence="9 10">L2</strain>
    </source>
</reference>
<dbReference type="Proteomes" id="UP000010077">
    <property type="component" value="Chromosome"/>
</dbReference>